<feature type="transmembrane region" description="Helical" evidence="1">
    <location>
        <begin position="76"/>
        <end position="98"/>
    </location>
</feature>
<organism evidence="2">
    <name type="scientific">uncultured firmicutes bacterium contig_61</name>
    <dbReference type="NCBI Taxonomy" id="1643555"/>
    <lineage>
        <taxon>Bacteria</taxon>
        <taxon>Bacillati</taxon>
        <taxon>Bacillota</taxon>
        <taxon>environmental samples</taxon>
    </lineage>
</organism>
<keyword evidence="1" id="KW-1133">Transmembrane helix</keyword>
<dbReference type="Pfam" id="PF06177">
    <property type="entry name" value="QueT"/>
    <property type="match status" value="1"/>
</dbReference>
<dbReference type="PIRSF" id="PIRSF031501">
    <property type="entry name" value="QueT"/>
    <property type="match status" value="1"/>
</dbReference>
<feature type="transmembrane region" description="Helical" evidence="1">
    <location>
        <begin position="16"/>
        <end position="36"/>
    </location>
</feature>
<dbReference type="PANTHER" id="PTHR40044">
    <property type="entry name" value="INTEGRAL MEMBRANE PROTEIN-RELATED"/>
    <property type="match status" value="1"/>
</dbReference>
<proteinExistence type="predicted"/>
<dbReference type="PANTHER" id="PTHR40044:SF1">
    <property type="entry name" value="INTEGRAL MEMBRANE PROTEIN"/>
    <property type="match status" value="1"/>
</dbReference>
<dbReference type="EMBL" id="KP867045">
    <property type="protein sequence ID" value="ALL53603.1"/>
    <property type="molecule type" value="Genomic_DNA"/>
</dbReference>
<sequence>MKTRKGSIGNLTLRHMAINSIIAAIYIVLTVLLRPISYGPVQFRLSEVFNHLVVYHSGYFYGVVVGVLIANLFSDFFPFDLIFGVLHTAVSLLITIVIRRKVKNEWTLMILNAFVFSANMFLIAIEIALLSKEAFWPVFWISWGQLFLSELTVMLIGMPLMYLLNRRLHFQAILEGNRAS</sequence>
<feature type="transmembrane region" description="Helical" evidence="1">
    <location>
        <begin position="48"/>
        <end position="70"/>
    </location>
</feature>
<accession>A0A141GNH5</accession>
<keyword evidence="1" id="KW-0472">Membrane</keyword>
<dbReference type="Gene3D" id="1.10.1760.20">
    <property type="match status" value="1"/>
</dbReference>
<evidence type="ECO:0000313" key="2">
    <source>
        <dbReference type="EMBL" id="ALL53603.1"/>
    </source>
</evidence>
<reference evidence="2" key="1">
    <citation type="submission" date="2015-02" db="EMBL/GenBank/DDBJ databases">
        <authorList>
            <person name="Chooi Y.-H."/>
        </authorList>
    </citation>
    <scope>NUCLEOTIDE SEQUENCE</scope>
</reference>
<dbReference type="AlphaFoldDB" id="A0A141GNH5"/>
<evidence type="ECO:0000256" key="1">
    <source>
        <dbReference type="SAM" id="Phobius"/>
    </source>
</evidence>
<feature type="transmembrane region" description="Helical" evidence="1">
    <location>
        <begin position="143"/>
        <end position="164"/>
    </location>
</feature>
<name>A0A141GNH5_9FIRM</name>
<dbReference type="InterPro" id="IPR010387">
    <property type="entry name" value="QueT"/>
</dbReference>
<feature type="transmembrane region" description="Helical" evidence="1">
    <location>
        <begin position="110"/>
        <end position="131"/>
    </location>
</feature>
<evidence type="ECO:0008006" key="3">
    <source>
        <dbReference type="Google" id="ProtNLM"/>
    </source>
</evidence>
<keyword evidence="1" id="KW-0812">Transmembrane</keyword>
<protein>
    <recommendedName>
        <fullName evidence="3">QueT transporter family protein</fullName>
    </recommendedName>
</protein>